<dbReference type="Proteomes" id="UP000282971">
    <property type="component" value="Unassembled WGS sequence"/>
</dbReference>
<sequence length="87" mass="9108">MLRAVRPILAVALLGVTVPAFATTAAQGVQAANSVDGEPRGAERLYPTSTLSLDSWRTLARVTRIEAQADDRTAPARAEADTSTTNG</sequence>
<accession>A0A437LVJ6</accession>
<evidence type="ECO:0000256" key="1">
    <source>
        <dbReference type="SAM" id="SignalP"/>
    </source>
</evidence>
<proteinExistence type="predicted"/>
<keyword evidence="3" id="KW-1185">Reference proteome</keyword>
<organism evidence="2 3">
    <name type="scientific">Sphingomonas crocodyli</name>
    <dbReference type="NCBI Taxonomy" id="1979270"/>
    <lineage>
        <taxon>Bacteria</taxon>
        <taxon>Pseudomonadati</taxon>
        <taxon>Pseudomonadota</taxon>
        <taxon>Alphaproteobacteria</taxon>
        <taxon>Sphingomonadales</taxon>
        <taxon>Sphingomonadaceae</taxon>
        <taxon>Sphingomonas</taxon>
    </lineage>
</organism>
<dbReference type="RefSeq" id="WP_127746411.1">
    <property type="nucleotide sequence ID" value="NZ_SACN01000005.1"/>
</dbReference>
<feature type="chain" id="PRO_5019541601" evidence="1">
    <location>
        <begin position="23"/>
        <end position="87"/>
    </location>
</feature>
<feature type="signal peptide" evidence="1">
    <location>
        <begin position="1"/>
        <end position="22"/>
    </location>
</feature>
<gene>
    <name evidence="2" type="ORF">EOD43_21710</name>
</gene>
<name>A0A437LVJ6_9SPHN</name>
<comment type="caution">
    <text evidence="2">The sequence shown here is derived from an EMBL/GenBank/DDBJ whole genome shotgun (WGS) entry which is preliminary data.</text>
</comment>
<dbReference type="AlphaFoldDB" id="A0A437LVJ6"/>
<evidence type="ECO:0000313" key="2">
    <source>
        <dbReference type="EMBL" id="RVT89387.1"/>
    </source>
</evidence>
<keyword evidence="1" id="KW-0732">Signal</keyword>
<evidence type="ECO:0000313" key="3">
    <source>
        <dbReference type="Proteomes" id="UP000282971"/>
    </source>
</evidence>
<dbReference type="EMBL" id="SACN01000005">
    <property type="protein sequence ID" value="RVT89387.1"/>
    <property type="molecule type" value="Genomic_DNA"/>
</dbReference>
<protein>
    <submittedName>
        <fullName evidence="2">Uncharacterized protein</fullName>
    </submittedName>
</protein>
<reference evidence="2 3" key="1">
    <citation type="submission" date="2019-01" db="EMBL/GenBank/DDBJ databases">
        <authorList>
            <person name="Chen W.-M."/>
        </authorList>
    </citation>
    <scope>NUCLEOTIDE SEQUENCE [LARGE SCALE GENOMIC DNA]</scope>
    <source>
        <strain evidence="2 3">CCP-7</strain>
    </source>
</reference>